<evidence type="ECO:0000313" key="12">
    <source>
        <dbReference type="EMBL" id="MCH3851395.1"/>
    </source>
</evidence>
<dbReference type="InterPro" id="IPR005471">
    <property type="entry name" value="Tscrpt_reg_IclR_N"/>
</dbReference>
<comment type="caution">
    <text evidence="8">The sequence shown here is derived from an EMBL/GenBank/DDBJ whole genome shotgun (WGS) entry which is preliminary data.</text>
</comment>
<dbReference type="EMBL" id="NAAF01000003">
    <property type="protein sequence ID" value="OSY78244.1"/>
    <property type="molecule type" value="Genomic_DNA"/>
</dbReference>
<dbReference type="EMBL" id="AACJKW010000001">
    <property type="protein sequence ID" value="EAK8192759.1"/>
    <property type="molecule type" value="Genomic_DNA"/>
</dbReference>
<evidence type="ECO:0000313" key="15">
    <source>
        <dbReference type="EMBL" id="OSY78244.1"/>
    </source>
</evidence>
<evidence type="ECO:0000313" key="16">
    <source>
        <dbReference type="EMBL" id="RTJ96562.1"/>
    </source>
</evidence>
<dbReference type="Proteomes" id="UP000287237">
    <property type="component" value="Unassembled WGS sequence"/>
</dbReference>
<reference evidence="9 19" key="4">
    <citation type="submission" date="2018-05" db="EMBL/GenBank/DDBJ databases">
        <authorList>
            <consortium name="NARMS: The National Antimicrobial Resistance Monitoring System"/>
        </authorList>
    </citation>
    <scope>NUCLEOTIDE SEQUENCE [LARGE SCALE GENOMIC DNA]</scope>
    <source>
        <strain evidence="9 19">FSIS1607212</strain>
    </source>
</reference>
<reference evidence="6 20" key="6">
    <citation type="submission" date="2019-04" db="EMBL/GenBank/DDBJ databases">
        <authorList>
            <consortium name="PulseNet: The National Subtyping Network for Foodborne Disease Surveillance"/>
            <person name="Tarr C.L."/>
            <person name="Trees E."/>
            <person name="Katz L.S."/>
            <person name="Carleton-Romer H.A."/>
            <person name="Stroika S."/>
            <person name="Kucerova Z."/>
            <person name="Roache K.F."/>
            <person name="Sabol A.L."/>
            <person name="Besser J."/>
            <person name="Gerner-Smidt P."/>
        </authorList>
    </citation>
    <scope>NUCLEOTIDE SEQUENCE [LARGE SCALE GENOMIC DNA]</scope>
    <source>
        <strain evidence="7 22">PNUSAC003589</strain>
        <strain evidence="6 20">PNUSAC009041</strain>
        <strain evidence="10 24">PNUSAC012955</strain>
        <strain evidence="11 23">PNUSAC013726</strain>
    </source>
</reference>
<dbReference type="EMBL" id="AANOAG010000001">
    <property type="protein sequence ID" value="EDP7180215.1"/>
    <property type="molecule type" value="Genomic_DNA"/>
</dbReference>
<dbReference type="GO" id="GO:0003677">
    <property type="term" value="F:DNA binding"/>
    <property type="evidence" value="ECO:0007669"/>
    <property type="project" value="UniProtKB-KW"/>
</dbReference>
<sequence>MHQPTLRVLNILELLAKEKLTLSAIAKKLNIPAGTLWPILQTLQEKKYIKCDLKNKSYYLDFKIIELGCNIKNENNIFEIIKKHMKNIRNLTNQTCQMGILKDGNVLYLEKIDANNTVQLKSFIGTSYPAYATSLGKALLSNKNKKELEKLYPKNFDKITENTLNNINELYQQIKQIKKEKIAIEIGEMNPQIECMAIGIEHKNKIIAAISISYLIYCSNKAFREKNKKILLEEKNKIEKVLKIYFNDLDTLY</sequence>
<dbReference type="Pfam" id="PF09339">
    <property type="entry name" value="HTH_IclR"/>
    <property type="match status" value="1"/>
</dbReference>
<evidence type="ECO:0000313" key="14">
    <source>
        <dbReference type="EMBL" id="OEY01376.1"/>
    </source>
</evidence>
<evidence type="ECO:0000313" key="7">
    <source>
        <dbReference type="EMBL" id="EAK3958980.1"/>
    </source>
</evidence>
<dbReference type="InterPro" id="IPR014757">
    <property type="entry name" value="Tscrpt_reg_IclR_C"/>
</dbReference>
<evidence type="ECO:0000313" key="18">
    <source>
        <dbReference type="Proteomes" id="UP000287237"/>
    </source>
</evidence>
<dbReference type="EMBL" id="AACFWJ010000002">
    <property type="protein sequence ID" value="EAK3958980.1"/>
    <property type="molecule type" value="Genomic_DNA"/>
</dbReference>
<reference evidence="8 21" key="7">
    <citation type="submission" date="2019-04" db="EMBL/GenBank/DDBJ databases">
        <authorList>
            <person name="Ashton P.M."/>
            <person name="Dallman T."/>
            <person name="Nair S."/>
            <person name="De Pinna E."/>
            <person name="Peters T."/>
            <person name="Grant K."/>
        </authorList>
    </citation>
    <scope>NUCLEOTIDE SEQUENCE [LARGE SCALE GENOMIC DNA]</scope>
    <source>
        <strain evidence="8 21">OXC2299</strain>
    </source>
</reference>
<evidence type="ECO:0000259" key="4">
    <source>
        <dbReference type="PROSITE" id="PS51077"/>
    </source>
</evidence>
<dbReference type="PROSITE" id="PS51077">
    <property type="entry name" value="HTH_ICLR"/>
    <property type="match status" value="1"/>
</dbReference>
<dbReference type="SUPFAM" id="SSF55781">
    <property type="entry name" value="GAF domain-like"/>
    <property type="match status" value="1"/>
</dbReference>
<feature type="domain" description="HTH iclR-type" evidence="4">
    <location>
        <begin position="2"/>
        <end position="62"/>
    </location>
</feature>
<gene>
    <name evidence="14" type="ORF">A0K99_07370</name>
    <name evidence="13" type="ORF">AJY60_05450</name>
    <name evidence="15" type="ORF">B5Y32_02305</name>
    <name evidence="9" type="ORF">BFD99_01545</name>
    <name evidence="7" type="ORF">C1418_03900</name>
    <name evidence="16" type="ORF">C3H42_03830</name>
    <name evidence="8" type="ORF">E7N58_00955</name>
    <name evidence="6" type="ORF">E8P16_02535</name>
    <name evidence="10" type="ORF">GFF90_07850</name>
    <name evidence="11" type="ORF">GNO00_01270</name>
    <name evidence="12" type="ORF">LZC39_04605</name>
</gene>
<dbReference type="PANTHER" id="PTHR30136">
    <property type="entry name" value="HELIX-TURN-HELIX TRANSCRIPTIONAL REGULATOR, ICLR FAMILY"/>
    <property type="match status" value="1"/>
</dbReference>
<keyword evidence="3" id="KW-0804">Transcription</keyword>
<dbReference type="Proteomes" id="UP000466051">
    <property type="component" value="Unassembled WGS sequence"/>
</dbReference>
<feature type="domain" description="IclR-ED" evidence="5">
    <location>
        <begin position="63"/>
        <end position="244"/>
    </location>
</feature>
<evidence type="ECO:0000313" key="17">
    <source>
        <dbReference type="Proteomes" id="UP000194235"/>
    </source>
</evidence>
<dbReference type="InterPro" id="IPR036390">
    <property type="entry name" value="WH_DNA-bd_sf"/>
</dbReference>
<dbReference type="Gene3D" id="3.30.450.40">
    <property type="match status" value="1"/>
</dbReference>
<evidence type="ECO:0000256" key="1">
    <source>
        <dbReference type="ARBA" id="ARBA00023015"/>
    </source>
</evidence>
<evidence type="ECO:0000313" key="22">
    <source>
        <dbReference type="Proteomes" id="UP000410873"/>
    </source>
</evidence>
<reference evidence="16 18" key="5">
    <citation type="journal article" date="2019" name="Appl. Environ. Microbiol.">
        <title>Population genetics and characterization of Campylobacter jejuni isolates in western jackdaws and game birds in Finland.</title>
        <authorList>
            <person name="Kovanen S."/>
            <person name="Rossi M."/>
            <person name="Pohja-Mykra M."/>
            <person name="Nieminen T."/>
            <person name="Raunio-Saarnisto M."/>
            <person name="Sauvala M."/>
            <person name="Fredriksson-Ahomaa M."/>
            <person name="Hanninen M.L."/>
            <person name="Kivisto R."/>
        </authorList>
    </citation>
    <scope>NUCLEOTIDE SEQUENCE [LARGE SCALE GENOMIC DNA]</scope>
    <source>
        <strain evidence="16 18">CB296</strain>
    </source>
</reference>
<reference evidence="13 25" key="1">
    <citation type="submission" date="2016-09" db="EMBL/GenBank/DDBJ databases">
        <title>Campylobacter from American crows.</title>
        <authorList>
            <person name="Weis A.M."/>
            <person name="Weimer B.C."/>
            <person name="Townsend A.K."/>
            <person name="Taff C."/>
        </authorList>
    </citation>
    <scope>NUCLEOTIDE SEQUENCE [LARGE SCALE GENOMIC DNA]</scope>
    <source>
        <strain evidence="13 25">BCW_3791</strain>
    </source>
</reference>
<evidence type="ECO:0000313" key="26">
    <source>
        <dbReference type="Proteomes" id="UP000865592"/>
    </source>
</evidence>
<evidence type="ECO:0000259" key="5">
    <source>
        <dbReference type="PROSITE" id="PS51078"/>
    </source>
</evidence>
<dbReference type="OMA" id="RYPVRMY"/>
<evidence type="ECO:0000313" key="11">
    <source>
        <dbReference type="EMBL" id="EDP7180215.1"/>
    </source>
</evidence>
<evidence type="ECO:0000256" key="3">
    <source>
        <dbReference type="ARBA" id="ARBA00023163"/>
    </source>
</evidence>
<dbReference type="SMR" id="A0A1E7NHE6"/>
<dbReference type="EMBL" id="PRCK01000002">
    <property type="protein sequence ID" value="RTJ96562.1"/>
    <property type="molecule type" value="Genomic_DNA"/>
</dbReference>
<evidence type="ECO:0000313" key="25">
    <source>
        <dbReference type="Proteomes" id="UP000865560"/>
    </source>
</evidence>
<dbReference type="Proteomes" id="UP000349590">
    <property type="component" value="Unassembled WGS sequence"/>
</dbReference>
<protein>
    <submittedName>
        <fullName evidence="13 15">Transcriptional regulator</fullName>
    </submittedName>
    <submittedName>
        <fullName evidence="11">Helix-turn-helix domain-containing protein</fullName>
    </submittedName>
    <submittedName>
        <fullName evidence="8">IclR family transcriptional regulator</fullName>
    </submittedName>
</protein>
<proteinExistence type="predicted"/>
<accession>A0A1E7NHE6</accession>
<reference evidence="15 17" key="3">
    <citation type="submission" date="2017-03" db="EMBL/GenBank/DDBJ databases">
        <title>Characterization of Campylobacter jejuni water isolates.</title>
        <authorList>
            <person name="Nilsson A."/>
            <person name="Skarp A."/>
            <person name="Johansson C."/>
            <person name="Kaden R."/>
            <person name="Engstrand L."/>
            <person name="Rautelin H."/>
        </authorList>
    </citation>
    <scope>NUCLEOTIDE SEQUENCE [LARGE SCALE GENOMIC DNA]</scope>
    <source>
        <strain evidence="15 17">VA12</strain>
    </source>
</reference>
<dbReference type="PANTHER" id="PTHR30136:SF7">
    <property type="entry name" value="HTH-TYPE TRANSCRIPTIONAL REGULATOR KDGR-RELATED"/>
    <property type="match status" value="1"/>
</dbReference>
<dbReference type="EMBL" id="MJVJ01000086">
    <property type="protein sequence ID" value="OEV47106.1"/>
    <property type="molecule type" value="Genomic_DNA"/>
</dbReference>
<dbReference type="Proteomes" id="UP000482054">
    <property type="component" value="Unassembled WGS sequence"/>
</dbReference>
<evidence type="ECO:0000256" key="2">
    <source>
        <dbReference type="ARBA" id="ARBA00023125"/>
    </source>
</evidence>
<dbReference type="Proteomes" id="UP000865592">
    <property type="component" value="Unassembled WGS sequence"/>
</dbReference>
<reference evidence="12" key="8">
    <citation type="submission" date="2021-12" db="EMBL/GenBank/DDBJ databases">
        <title>Prevalence of phenicol resistance gene fexA in Campylobacter isolated from poultry supply chain.</title>
        <authorList>
            <person name="Tang B."/>
            <person name="Zheng X."/>
            <person name="Lin J."/>
            <person name="Lin R."/>
            <person name="Yang H."/>
            <person name="Shen Z."/>
            <person name="Xia F."/>
        </authorList>
    </citation>
    <scope>NUCLEOTIDE SEQUENCE</scope>
    <source>
        <strain evidence="12">CJHN2011004</strain>
    </source>
</reference>
<evidence type="ECO:0000313" key="24">
    <source>
        <dbReference type="Proteomes" id="UP000482054"/>
    </source>
</evidence>
<dbReference type="Proteomes" id="UP001199644">
    <property type="component" value="Unassembled WGS sequence"/>
</dbReference>
<keyword evidence="2" id="KW-0238">DNA-binding</keyword>
<evidence type="ECO:0000313" key="13">
    <source>
        <dbReference type="EMBL" id="OEV47106.1"/>
    </source>
</evidence>
<dbReference type="Gene3D" id="1.10.10.10">
    <property type="entry name" value="Winged helix-like DNA-binding domain superfamily/Winged helix DNA-binding domain"/>
    <property type="match status" value="1"/>
</dbReference>
<evidence type="ECO:0000313" key="9">
    <source>
        <dbReference type="EMBL" id="EAL3734665.1"/>
    </source>
</evidence>
<dbReference type="InterPro" id="IPR029016">
    <property type="entry name" value="GAF-like_dom_sf"/>
</dbReference>
<dbReference type="EMBL" id="AACCII010000002">
    <property type="protein sequence ID" value="EAJ9718329.1"/>
    <property type="molecule type" value="Genomic_DNA"/>
</dbReference>
<dbReference type="InterPro" id="IPR011991">
    <property type="entry name" value="ArsR-like_HTH"/>
</dbReference>
<dbReference type="AlphaFoldDB" id="A0A1E7NHE6"/>
<dbReference type="Pfam" id="PF01614">
    <property type="entry name" value="IclR_C"/>
    <property type="match status" value="1"/>
</dbReference>
<dbReference type="Proteomes" id="UP000194235">
    <property type="component" value="Unassembled WGS sequence"/>
</dbReference>
<dbReference type="InterPro" id="IPR036388">
    <property type="entry name" value="WH-like_DNA-bd_sf"/>
</dbReference>
<dbReference type="EMBL" id="AAMOXJ010000015">
    <property type="protein sequence ID" value="EDJ6169498.1"/>
    <property type="molecule type" value="Genomic_DNA"/>
</dbReference>
<evidence type="ECO:0000313" key="20">
    <source>
        <dbReference type="Proteomes" id="UP000349590"/>
    </source>
</evidence>
<organism evidence="8 21">
    <name type="scientific">Campylobacter jejuni</name>
    <dbReference type="NCBI Taxonomy" id="197"/>
    <lineage>
        <taxon>Bacteria</taxon>
        <taxon>Pseudomonadati</taxon>
        <taxon>Campylobacterota</taxon>
        <taxon>Epsilonproteobacteria</taxon>
        <taxon>Campylobacterales</taxon>
        <taxon>Campylobacteraceae</taxon>
        <taxon>Campylobacter</taxon>
    </lineage>
</organism>
<dbReference type="Proteomes" id="UP000410873">
    <property type="component" value="Unassembled WGS sequence"/>
</dbReference>
<evidence type="ECO:0000313" key="8">
    <source>
        <dbReference type="EMBL" id="EAK8192759.1"/>
    </source>
</evidence>
<dbReference type="EMBL" id="JAJUOL010000006">
    <property type="protein sequence ID" value="MCH3851395.1"/>
    <property type="molecule type" value="Genomic_DNA"/>
</dbReference>
<reference evidence="14 26" key="2">
    <citation type="submission" date="2016-09" db="EMBL/GenBank/DDBJ databases">
        <title>Campylobacter genomics.</title>
        <authorList>
            <person name="Weis A.M."/>
            <person name="Weimer B.C."/>
            <person name="Gilpin B."/>
            <person name="Huang B.C."/>
            <person name="Kong N."/>
        </authorList>
    </citation>
    <scope>NUCLEOTIDE SEQUENCE [LARGE SCALE GENOMIC DNA]</scope>
    <source>
        <strain evidence="14 26">BCW_4735</strain>
    </source>
</reference>
<dbReference type="Proteomes" id="UP000335162">
    <property type="component" value="Unassembled WGS sequence"/>
</dbReference>
<dbReference type="RefSeq" id="WP_002793545.1">
    <property type="nucleotide sequence ID" value="NZ_AACERE020000004.1"/>
</dbReference>
<name>A0A1E7NHE6_CAMJU</name>
<evidence type="ECO:0000313" key="10">
    <source>
        <dbReference type="EMBL" id="EDJ6169498.1"/>
    </source>
</evidence>
<dbReference type="Proteomes" id="UP000358933">
    <property type="component" value="Unassembled WGS sequence"/>
</dbReference>
<evidence type="ECO:0000313" key="19">
    <source>
        <dbReference type="Proteomes" id="UP000335162"/>
    </source>
</evidence>
<dbReference type="CDD" id="cd00090">
    <property type="entry name" value="HTH_ARSR"/>
    <property type="match status" value="1"/>
</dbReference>
<keyword evidence="1" id="KW-0805">Transcription regulation</keyword>
<evidence type="ECO:0000313" key="21">
    <source>
        <dbReference type="Proteomes" id="UP000358933"/>
    </source>
</evidence>
<dbReference type="PROSITE" id="PS51078">
    <property type="entry name" value="ICLR_ED"/>
    <property type="match status" value="1"/>
</dbReference>
<dbReference type="EMBL" id="MKBD01000027">
    <property type="protein sequence ID" value="OEY01376.1"/>
    <property type="molecule type" value="Genomic_DNA"/>
</dbReference>
<dbReference type="InterPro" id="IPR050707">
    <property type="entry name" value="HTH_MetabolicPath_Reg"/>
</dbReference>
<evidence type="ECO:0000313" key="23">
    <source>
        <dbReference type="Proteomes" id="UP000466051"/>
    </source>
</evidence>
<dbReference type="SUPFAM" id="SSF46785">
    <property type="entry name" value="Winged helix' DNA-binding domain"/>
    <property type="match status" value="1"/>
</dbReference>
<dbReference type="GO" id="GO:0003700">
    <property type="term" value="F:DNA-binding transcription factor activity"/>
    <property type="evidence" value="ECO:0007669"/>
    <property type="project" value="TreeGrafter"/>
</dbReference>
<dbReference type="EMBL" id="AACNRY010000002">
    <property type="protein sequence ID" value="EAL3734665.1"/>
    <property type="molecule type" value="Genomic_DNA"/>
</dbReference>
<evidence type="ECO:0000313" key="6">
    <source>
        <dbReference type="EMBL" id="EAJ9718329.1"/>
    </source>
</evidence>
<dbReference type="GO" id="GO:0045892">
    <property type="term" value="P:negative regulation of DNA-templated transcription"/>
    <property type="evidence" value="ECO:0007669"/>
    <property type="project" value="TreeGrafter"/>
</dbReference>
<dbReference type="SMART" id="SM00346">
    <property type="entry name" value="HTH_ICLR"/>
    <property type="match status" value="1"/>
</dbReference>
<dbReference type="Proteomes" id="UP000865560">
    <property type="component" value="Unassembled WGS sequence"/>
</dbReference>